<evidence type="ECO:0000313" key="8">
    <source>
        <dbReference type="EMBL" id="AXJ00455.1"/>
    </source>
</evidence>
<dbReference type="EC" id="2.4.1.21" evidence="6"/>
<gene>
    <name evidence="6" type="primary">glgA</name>
    <name evidence="8" type="ORF">CYPRO_1191</name>
</gene>
<feature type="domain" description="Starch synthase catalytic" evidence="7">
    <location>
        <begin position="2"/>
        <end position="239"/>
    </location>
</feature>
<sequence>MNIIHLTFECYPVAKTGGLADVLGSLPKYQRALGADAWVVMPRYNNEWINQRNIQVVHAASTWMGNQMFHFEIHKVEGDELGFPLYLVHVPGRLDRKGIYVDADSGYGFWDEFERYLSFQLAALEWIRTFSTYPDVLHCHDHHTALVPFLITSTDTFSGMEHIPTIVTIHNGEYHGNYDMGKADLIPSIKFGQHGFLDWGGRFNALSAGIRKAWKVTTVSKTYMDELQESAGGLEGLLKAESGKCTGIINGIDDEVWNPQKDHMLEYHYNKRTVESGKEKSKRLICEYFNLNTNYPLIAFIGRLVKEKGADMLPSAISEFIAQGGRASFVVLGTGDHWLQERLRVMSDEYTGFFDSSIQYNETLSRRIYAGADFIIMPSRVEPCGLNQMYAMRYGTIPIVREVGGLKDSVRDIGEEDGYGIRFRNFTPDDTLHALYRATDLYEDTETFKSIRKKIMGLDFTWNRSAQTYLDLYQSLLD</sequence>
<dbReference type="SUPFAM" id="SSF53756">
    <property type="entry name" value="UDP-Glycosyltransferase/glycogen phosphorylase"/>
    <property type="match status" value="1"/>
</dbReference>
<reference evidence="8 9" key="1">
    <citation type="submission" date="2018-03" db="EMBL/GenBank/DDBJ databases">
        <title>Phenotypic and genomic properties of Cyclonatronum proteinivorum gen. nov., sp. nov., a haloalkaliphilic bacteroidete from soda lakes possessing Na+-translocating rhodopsin.</title>
        <authorList>
            <person name="Toshchakov S.V."/>
            <person name="Korzhenkov A."/>
            <person name="Samarov N.I."/>
            <person name="Kublanov I.V."/>
            <person name="Muntyan M.S."/>
            <person name="Sorokin D.Y."/>
        </authorList>
    </citation>
    <scope>NUCLEOTIDE SEQUENCE [LARGE SCALE GENOMIC DNA]</scope>
    <source>
        <strain evidence="8 9">Omega</strain>
    </source>
</reference>
<dbReference type="Gene3D" id="3.40.50.2000">
    <property type="entry name" value="Glycogen Phosphorylase B"/>
    <property type="match status" value="2"/>
</dbReference>
<proteinExistence type="inferred from homology"/>
<evidence type="ECO:0000256" key="3">
    <source>
        <dbReference type="ARBA" id="ARBA00022676"/>
    </source>
</evidence>
<dbReference type="HAMAP" id="MF_00484">
    <property type="entry name" value="Glycogen_synth"/>
    <property type="match status" value="1"/>
</dbReference>
<evidence type="ECO:0000313" key="9">
    <source>
        <dbReference type="Proteomes" id="UP000254808"/>
    </source>
</evidence>
<dbReference type="Pfam" id="PF08323">
    <property type="entry name" value="Glyco_transf_5"/>
    <property type="match status" value="1"/>
</dbReference>
<evidence type="ECO:0000256" key="4">
    <source>
        <dbReference type="ARBA" id="ARBA00022679"/>
    </source>
</evidence>
<dbReference type="GO" id="GO:0009011">
    <property type="term" value="F:alpha-1,4-glucan glucosyltransferase (ADP-glucose donor) activity"/>
    <property type="evidence" value="ECO:0007669"/>
    <property type="project" value="UniProtKB-UniRule"/>
</dbReference>
<keyword evidence="5 6" id="KW-0320">Glycogen biosynthesis</keyword>
<dbReference type="PANTHER" id="PTHR45825">
    <property type="entry name" value="GRANULE-BOUND STARCH SYNTHASE 1, CHLOROPLASTIC/AMYLOPLASTIC"/>
    <property type="match status" value="1"/>
</dbReference>
<dbReference type="UniPathway" id="UPA00164"/>
<comment type="catalytic activity">
    <reaction evidence="1 6">
        <text>[(1-&gt;4)-alpha-D-glucosyl](n) + ADP-alpha-D-glucose = [(1-&gt;4)-alpha-D-glucosyl](n+1) + ADP + H(+)</text>
        <dbReference type="Rhea" id="RHEA:18189"/>
        <dbReference type="Rhea" id="RHEA-COMP:9584"/>
        <dbReference type="Rhea" id="RHEA-COMP:9587"/>
        <dbReference type="ChEBI" id="CHEBI:15378"/>
        <dbReference type="ChEBI" id="CHEBI:15444"/>
        <dbReference type="ChEBI" id="CHEBI:57498"/>
        <dbReference type="ChEBI" id="CHEBI:456216"/>
        <dbReference type="EC" id="2.4.1.21"/>
    </reaction>
</comment>
<comment type="pathway">
    <text evidence="6">Glycan biosynthesis; glycogen biosynthesis.</text>
</comment>
<protein>
    <recommendedName>
        <fullName evidence="6">Glycogen synthase</fullName>
        <ecNumber evidence="6">2.4.1.21</ecNumber>
    </recommendedName>
    <alternativeName>
        <fullName evidence="6">Starch [bacterial glycogen] synthase</fullName>
    </alternativeName>
</protein>
<dbReference type="Pfam" id="PF13692">
    <property type="entry name" value="Glyco_trans_1_4"/>
    <property type="match status" value="1"/>
</dbReference>
<keyword evidence="4 6" id="KW-0808">Transferase</keyword>
<evidence type="ECO:0000256" key="2">
    <source>
        <dbReference type="ARBA" id="ARBA00010281"/>
    </source>
</evidence>
<evidence type="ECO:0000259" key="7">
    <source>
        <dbReference type="Pfam" id="PF08323"/>
    </source>
</evidence>
<keyword evidence="9" id="KW-1185">Reference proteome</keyword>
<dbReference type="RefSeq" id="WP_114983734.1">
    <property type="nucleotide sequence ID" value="NZ_CP027806.1"/>
</dbReference>
<dbReference type="NCBIfam" id="TIGR02095">
    <property type="entry name" value="glgA"/>
    <property type="match status" value="1"/>
</dbReference>
<dbReference type="CDD" id="cd03791">
    <property type="entry name" value="GT5_Glycogen_synthase_DULL1-like"/>
    <property type="match status" value="1"/>
</dbReference>
<dbReference type="PANTHER" id="PTHR45825:SF11">
    <property type="entry name" value="ALPHA AMYLASE DOMAIN-CONTAINING PROTEIN"/>
    <property type="match status" value="1"/>
</dbReference>
<dbReference type="OrthoDB" id="9808590at2"/>
<accession>A0A345UJ03</accession>
<dbReference type="AlphaFoldDB" id="A0A345UJ03"/>
<dbReference type="GO" id="GO:0005978">
    <property type="term" value="P:glycogen biosynthetic process"/>
    <property type="evidence" value="ECO:0007669"/>
    <property type="project" value="UniProtKB-UniRule"/>
</dbReference>
<evidence type="ECO:0000256" key="6">
    <source>
        <dbReference type="HAMAP-Rule" id="MF_00484"/>
    </source>
</evidence>
<evidence type="ECO:0000256" key="1">
    <source>
        <dbReference type="ARBA" id="ARBA00001478"/>
    </source>
</evidence>
<organism evidence="8 9">
    <name type="scientific">Cyclonatronum proteinivorum</name>
    <dbReference type="NCBI Taxonomy" id="1457365"/>
    <lineage>
        <taxon>Bacteria</taxon>
        <taxon>Pseudomonadati</taxon>
        <taxon>Balneolota</taxon>
        <taxon>Balneolia</taxon>
        <taxon>Balneolales</taxon>
        <taxon>Cyclonatronaceae</taxon>
        <taxon>Cyclonatronum</taxon>
    </lineage>
</organism>
<feature type="binding site" evidence="6">
    <location>
        <position position="15"/>
    </location>
    <ligand>
        <name>ADP-alpha-D-glucose</name>
        <dbReference type="ChEBI" id="CHEBI:57498"/>
    </ligand>
</feature>
<evidence type="ECO:0000256" key="5">
    <source>
        <dbReference type="ARBA" id="ARBA00023056"/>
    </source>
</evidence>
<dbReference type="Proteomes" id="UP000254808">
    <property type="component" value="Chromosome"/>
</dbReference>
<dbReference type="EMBL" id="CP027806">
    <property type="protein sequence ID" value="AXJ00455.1"/>
    <property type="molecule type" value="Genomic_DNA"/>
</dbReference>
<dbReference type="GO" id="GO:0004373">
    <property type="term" value="F:alpha-1,4-glucan glucosyltransferase (UDP-glucose donor) activity"/>
    <property type="evidence" value="ECO:0007669"/>
    <property type="project" value="InterPro"/>
</dbReference>
<name>A0A345UJ03_9BACT</name>
<dbReference type="InterPro" id="IPR011835">
    <property type="entry name" value="GS/SS"/>
</dbReference>
<keyword evidence="3 6" id="KW-0328">Glycosyltransferase</keyword>
<comment type="function">
    <text evidence="6">Synthesizes alpha-1,4-glucan chains using ADP-glucose.</text>
</comment>
<comment type="similarity">
    <text evidence="2 6">Belongs to the glycosyltransferase 1 family. Bacterial/plant glycogen synthase subfamily.</text>
</comment>
<dbReference type="KEGG" id="cprv:CYPRO_1191"/>
<dbReference type="InterPro" id="IPR013534">
    <property type="entry name" value="Starch_synth_cat_dom"/>
</dbReference>